<dbReference type="AlphaFoldDB" id="A0A5E7JRB5"/>
<evidence type="ECO:0000313" key="3">
    <source>
        <dbReference type="Proteomes" id="UP000377224"/>
    </source>
</evidence>
<feature type="chain" id="PRO_5022736039" description="Lipoprotein" evidence="1">
    <location>
        <begin position="18"/>
        <end position="262"/>
    </location>
</feature>
<evidence type="ECO:0008006" key="4">
    <source>
        <dbReference type="Google" id="ProtNLM"/>
    </source>
</evidence>
<gene>
    <name evidence="2" type="ORF">PS896_02340</name>
</gene>
<evidence type="ECO:0000256" key="1">
    <source>
        <dbReference type="SAM" id="SignalP"/>
    </source>
</evidence>
<name>A0A5E7JRB5_PSEFL</name>
<dbReference type="EMBL" id="CABVIN010000002">
    <property type="protein sequence ID" value="VVO91265.1"/>
    <property type="molecule type" value="Genomic_DNA"/>
</dbReference>
<sequence precursor="true">MKAIFACTLVLGLICCAACERVVSPEEYFASAQRTAAKIERDANDRIKREAAGESVQYTPEQLRVAEGDLEALVDNLKHASGGGHTLATYVLASLQDNPMFSEQTRLQTCGLYQQAMDDGLLAAAVGYYHLCDKAYERFDAQNPDHLKFLQSLEQLLLKPDTHADDYPLQAKRSLCFEEHGAPAGKVGPMAAMRARAAGLVLSEDQFRAEAYYILALTRVNGSDMRDSGNIEHFDKAIALGCKDSVGLKAILQAQSRLSKNH</sequence>
<dbReference type="RefSeq" id="WP_064388070.1">
    <property type="nucleotide sequence ID" value="NZ_CABVIN010000002.1"/>
</dbReference>
<organism evidence="2 3">
    <name type="scientific">Pseudomonas fluorescens</name>
    <dbReference type="NCBI Taxonomy" id="294"/>
    <lineage>
        <taxon>Bacteria</taxon>
        <taxon>Pseudomonadati</taxon>
        <taxon>Pseudomonadota</taxon>
        <taxon>Gammaproteobacteria</taxon>
        <taxon>Pseudomonadales</taxon>
        <taxon>Pseudomonadaceae</taxon>
        <taxon>Pseudomonas</taxon>
    </lineage>
</organism>
<feature type="signal peptide" evidence="1">
    <location>
        <begin position="1"/>
        <end position="17"/>
    </location>
</feature>
<dbReference type="Proteomes" id="UP000377224">
    <property type="component" value="Unassembled WGS sequence"/>
</dbReference>
<proteinExistence type="predicted"/>
<accession>A0A5E7JRB5</accession>
<keyword evidence="1" id="KW-0732">Signal</keyword>
<reference evidence="2 3" key="1">
    <citation type="submission" date="2019-09" db="EMBL/GenBank/DDBJ databases">
        <authorList>
            <person name="Chandra G."/>
            <person name="Truman W A."/>
        </authorList>
    </citation>
    <scope>NUCLEOTIDE SEQUENCE [LARGE SCALE GENOMIC DNA]</scope>
    <source>
        <strain evidence="2">PS896</strain>
    </source>
</reference>
<protein>
    <recommendedName>
        <fullName evidence="4">Lipoprotein</fullName>
    </recommendedName>
</protein>
<evidence type="ECO:0000313" key="2">
    <source>
        <dbReference type="EMBL" id="VVO91265.1"/>
    </source>
</evidence>